<dbReference type="OrthoDB" id="1903812at2759"/>
<comment type="caution">
    <text evidence="2">The sequence shown here is derived from an EMBL/GenBank/DDBJ whole genome shotgun (WGS) entry which is preliminary data.</text>
</comment>
<dbReference type="EMBL" id="QPKB01000001">
    <property type="protein sequence ID" value="RWR72695.1"/>
    <property type="molecule type" value="Genomic_DNA"/>
</dbReference>
<feature type="compositionally biased region" description="Low complexity" evidence="1">
    <location>
        <begin position="146"/>
        <end position="160"/>
    </location>
</feature>
<dbReference type="GO" id="GO:0005634">
    <property type="term" value="C:nucleus"/>
    <property type="evidence" value="ECO:0007669"/>
    <property type="project" value="InterPro"/>
</dbReference>
<evidence type="ECO:0000256" key="1">
    <source>
        <dbReference type="SAM" id="MobiDB-lite"/>
    </source>
</evidence>
<proteinExistence type="predicted"/>
<dbReference type="Proteomes" id="UP000283530">
    <property type="component" value="Unassembled WGS sequence"/>
</dbReference>
<dbReference type="STRING" id="337451.A0A443N2F3"/>
<dbReference type="AlphaFoldDB" id="A0A443N2F3"/>
<evidence type="ECO:0000313" key="2">
    <source>
        <dbReference type="EMBL" id="RWR72695.1"/>
    </source>
</evidence>
<feature type="region of interest" description="Disordered" evidence="1">
    <location>
        <begin position="44"/>
        <end position="77"/>
    </location>
</feature>
<reference evidence="2 3" key="1">
    <citation type="journal article" date="2019" name="Nat. Plants">
        <title>Stout camphor tree genome fills gaps in understanding of flowering plant genome evolution.</title>
        <authorList>
            <person name="Chaw S.M."/>
            <person name="Liu Y.C."/>
            <person name="Wu Y.W."/>
            <person name="Wang H.Y."/>
            <person name="Lin C.I."/>
            <person name="Wu C.S."/>
            <person name="Ke H.M."/>
            <person name="Chang L.Y."/>
            <person name="Hsu C.Y."/>
            <person name="Yang H.T."/>
            <person name="Sudianto E."/>
            <person name="Hsu M.H."/>
            <person name="Wu K.P."/>
            <person name="Wang L.N."/>
            <person name="Leebens-Mack J.H."/>
            <person name="Tsai I.J."/>
        </authorList>
    </citation>
    <scope>NUCLEOTIDE SEQUENCE [LARGE SCALE GENOMIC DNA]</scope>
    <source>
        <strain evidence="3">cv. Chaw 1501</strain>
        <tissue evidence="2">Young leaves</tissue>
    </source>
</reference>
<dbReference type="InterPro" id="IPR034590">
    <property type="entry name" value="POLYCHOME/GIG1"/>
</dbReference>
<protein>
    <submittedName>
        <fullName evidence="2">Protein POLYCHOME-like protein</fullName>
    </submittedName>
</protein>
<sequence length="229" mass="25871">MPEARDRIPGGGIRGMTLDFGLRPGFDIAAFPQPRSGHERVLHRFPLSDNKENIPPESSTTSRGRRRTRLRKSPLPSWYPRTPLRDITAIVNAMERRRSRLRAVAELRRRTQESANSSPFPLRTSPFARELNDSEQAQTPIQARKPPLSISDSSPDSSSIMKNSQQPAECPLERPHSSENLASKDKNTVGADKNSDSIDEIGRIVMENFQRMVDKSTKKPKRSTLMSMR</sequence>
<dbReference type="GO" id="GO:0051783">
    <property type="term" value="P:regulation of nuclear division"/>
    <property type="evidence" value="ECO:0007669"/>
    <property type="project" value="InterPro"/>
</dbReference>
<accession>A0A443N2F3</accession>
<feature type="compositionally biased region" description="Basic residues" evidence="1">
    <location>
        <begin position="63"/>
        <end position="72"/>
    </location>
</feature>
<dbReference type="PANTHER" id="PTHR35119">
    <property type="entry name" value="PROTEIN POLYCHOME"/>
    <property type="match status" value="1"/>
</dbReference>
<gene>
    <name evidence="2" type="ORF">CKAN_00093400</name>
</gene>
<feature type="compositionally biased region" description="Basic and acidic residues" evidence="1">
    <location>
        <begin position="171"/>
        <end position="200"/>
    </location>
</feature>
<dbReference type="PANTHER" id="PTHR35119:SF1">
    <property type="entry name" value="PROTEIN POLYCHOME"/>
    <property type="match status" value="1"/>
</dbReference>
<feature type="region of interest" description="Disordered" evidence="1">
    <location>
        <begin position="135"/>
        <end position="200"/>
    </location>
</feature>
<organism evidence="2 3">
    <name type="scientific">Cinnamomum micranthum f. kanehirae</name>
    <dbReference type="NCBI Taxonomy" id="337451"/>
    <lineage>
        <taxon>Eukaryota</taxon>
        <taxon>Viridiplantae</taxon>
        <taxon>Streptophyta</taxon>
        <taxon>Embryophyta</taxon>
        <taxon>Tracheophyta</taxon>
        <taxon>Spermatophyta</taxon>
        <taxon>Magnoliopsida</taxon>
        <taxon>Magnoliidae</taxon>
        <taxon>Laurales</taxon>
        <taxon>Lauraceae</taxon>
        <taxon>Cinnamomum</taxon>
    </lineage>
</organism>
<evidence type="ECO:0000313" key="3">
    <source>
        <dbReference type="Proteomes" id="UP000283530"/>
    </source>
</evidence>
<keyword evidence="3" id="KW-1185">Reference proteome</keyword>
<name>A0A443N2F3_9MAGN</name>